<dbReference type="SMART" id="SM00847">
    <property type="entry name" value="HA2"/>
    <property type="match status" value="1"/>
</dbReference>
<dbReference type="Pfam" id="PF07717">
    <property type="entry name" value="OB_NTP_bind"/>
    <property type="match status" value="1"/>
</dbReference>
<proteinExistence type="inferred from homology"/>
<keyword evidence="14" id="KW-1185">Reference proteome</keyword>
<evidence type="ECO:0000256" key="3">
    <source>
        <dbReference type="ARBA" id="ARBA00022741"/>
    </source>
</evidence>
<keyword evidence="5 13" id="KW-0347">Helicase</keyword>
<dbReference type="PANTHER" id="PTHR18934:SF119">
    <property type="entry name" value="ATP-DEPENDENT RNA HELICASE A"/>
    <property type="match status" value="1"/>
</dbReference>
<dbReference type="GO" id="GO:0005730">
    <property type="term" value="C:nucleolus"/>
    <property type="evidence" value="ECO:0007669"/>
    <property type="project" value="TreeGrafter"/>
</dbReference>
<dbReference type="InterPro" id="IPR014720">
    <property type="entry name" value="dsRBD_dom"/>
</dbReference>
<dbReference type="GO" id="GO:1990904">
    <property type="term" value="C:ribonucleoprotein complex"/>
    <property type="evidence" value="ECO:0007669"/>
    <property type="project" value="TreeGrafter"/>
</dbReference>
<reference evidence="13 14" key="1">
    <citation type="submission" date="2019-08" db="EMBL/GenBank/DDBJ databases">
        <title>Whole genome of Aphis craccivora.</title>
        <authorList>
            <person name="Voronova N.V."/>
            <person name="Shulinski R.S."/>
            <person name="Bandarenka Y.V."/>
            <person name="Zhorov D.G."/>
            <person name="Warner D."/>
        </authorList>
    </citation>
    <scope>NUCLEOTIDE SEQUENCE [LARGE SCALE GENOMIC DNA]</scope>
    <source>
        <strain evidence="13">180601</strain>
        <tissue evidence="13">Whole Body</tissue>
    </source>
</reference>
<dbReference type="PANTHER" id="PTHR18934">
    <property type="entry name" value="ATP-DEPENDENT RNA HELICASE"/>
    <property type="match status" value="1"/>
</dbReference>
<dbReference type="CDD" id="cd18791">
    <property type="entry name" value="SF2_C_RHA"/>
    <property type="match status" value="1"/>
</dbReference>
<dbReference type="GO" id="GO:0045944">
    <property type="term" value="P:positive regulation of transcription by RNA polymerase II"/>
    <property type="evidence" value="ECO:0007669"/>
    <property type="project" value="TreeGrafter"/>
</dbReference>
<evidence type="ECO:0000313" key="13">
    <source>
        <dbReference type="EMBL" id="KAF0764248.1"/>
    </source>
</evidence>
<dbReference type="SMART" id="SM00490">
    <property type="entry name" value="HELICc"/>
    <property type="match status" value="1"/>
</dbReference>
<comment type="caution">
    <text evidence="13">The sequence shown here is derived from an EMBL/GenBank/DDBJ whole genome shotgun (WGS) entry which is preliminary data.</text>
</comment>
<dbReference type="AlphaFoldDB" id="A0A6G0Z0Z5"/>
<comment type="similarity">
    <text evidence="1">Belongs to the DEAD box helicase family. DEAH subfamily.</text>
</comment>
<feature type="domain" description="Helicase C-terminal" evidence="12">
    <location>
        <begin position="617"/>
        <end position="789"/>
    </location>
</feature>
<keyword evidence="3" id="KW-0547">Nucleotide-binding</keyword>
<evidence type="ECO:0000259" key="12">
    <source>
        <dbReference type="PROSITE" id="PS51194"/>
    </source>
</evidence>
<dbReference type="SUPFAM" id="SSF52540">
    <property type="entry name" value="P-loop containing nucleoside triphosphate hydrolases"/>
    <property type="match status" value="1"/>
</dbReference>
<gene>
    <name evidence="13" type="ORF">FWK35_00010366</name>
</gene>
<dbReference type="GO" id="GO:0043138">
    <property type="term" value="F:3'-5' DNA helicase activity"/>
    <property type="evidence" value="ECO:0007669"/>
    <property type="project" value="TreeGrafter"/>
</dbReference>
<dbReference type="EC" id="3.6.4.13" evidence="2"/>
<dbReference type="InterPro" id="IPR014001">
    <property type="entry name" value="Helicase_ATP-bd"/>
</dbReference>
<dbReference type="Pfam" id="PF00271">
    <property type="entry name" value="Helicase_C"/>
    <property type="match status" value="1"/>
</dbReference>
<dbReference type="InterPro" id="IPR011709">
    <property type="entry name" value="DEAD-box_helicase_OB_fold"/>
</dbReference>
<dbReference type="InterPro" id="IPR011545">
    <property type="entry name" value="DEAD/DEAH_box_helicase_dom"/>
</dbReference>
<sequence length="1149" mass="131332">MDLQAAMAKLSTESTTTAVHYSHYSAKLYEIFIKWCSKNNLKPQYKITDDLLKDSYKISVGSLGSKQDQNIKFEIRVPNYTYIGVGNAKTEEIARTKALEDIILYLARQNETPAIQKNKNKIKNEDSKIDSTKIKKLDSLEPIVGNWTADTAFKRLKEFVESNNKANFKLNIETIRRDYVVHMSIFIEKLNKTISIRETGKPKKKVMQQCEVNLVNKLCTLGLIERYSSDRVKKEKLNYIDNSFNVVNVNEKLVNDIYSLLEDLNIKPMIHKDQDYGEIFNRTPLLLDTVIEPLEPLNQFNASKVIQWAPPSSDWNPWLAVRISNPVSAANSIDLLKSLTEISYKMKKELDEKKQFSFNFQKRIKERSNLPIFKKKDAILDIIKDNSVVIIHGGTGCGKTTQVCQFILEEFINANKGAFCNIVCTQPKKVSAISIANRVSFERAEAIGKSVGYIVRFDSTVPQSFGAILFCTVEILIRKLKFGLFGITHIIVDEIHERRASCELLLIILKDVVQKYQDLKVILMSANANLNIFSKYFNNCPVIDVEGNCYPVKGYDFFLEDIVQMINYKPSIAEIRSVKKKKNIDNSDNCNLVVPDNYPREVREVVAMINEDNQHFKIVELLLIHIENNLKTEGAVLIFLPGWGWISELNNHLQQNEIIAQNCSILLLHSSLSHVQQHKVFKPVPPGKRKVILSTNIAETSITIDDVVFVIDYGKSKIVRCINNVTKFDTVWVSKGNVIQRRGRAGRVQEGICFNLYTKERYNKMDDNILPELSYCSLSKIGLTIKLLNLGDIYTFLKKAIEPPPDKSLYRVSDLLNEMKCLDENGNLTALGYILADLPVEPELGRMMILGNILLLGEPLSILVAQSSTNYDLFLGDYSQNAAKHYYSGNRCSDQLTFLNAFMQSESTYYGYYDDDNDDFVEHELSTTALKSTYKIKEQIINKFLRFGFPRRCFKMEHFDFGKTGIFDEPQLDIISALLVMGFYPNIFLHKDKRKVNLKSKEFAVICKSSVNSPVEGSSDHFQLPYFVFEQQINIMCINSSMVSPIHILLFGAQKVDYIDGFVVLDDWIYLKMDVKVASAIVALRPAIEDLIIRTVEDPKLILKPTTTDTKLINILKYLCDFNAGRHNLPPITFETREDKNKNKETEEK</sequence>
<organism evidence="13 14">
    <name type="scientific">Aphis craccivora</name>
    <name type="common">Cowpea aphid</name>
    <dbReference type="NCBI Taxonomy" id="307492"/>
    <lineage>
        <taxon>Eukaryota</taxon>
        <taxon>Metazoa</taxon>
        <taxon>Ecdysozoa</taxon>
        <taxon>Arthropoda</taxon>
        <taxon>Hexapoda</taxon>
        <taxon>Insecta</taxon>
        <taxon>Pterygota</taxon>
        <taxon>Neoptera</taxon>
        <taxon>Paraneoptera</taxon>
        <taxon>Hemiptera</taxon>
        <taxon>Sternorrhyncha</taxon>
        <taxon>Aphidomorpha</taxon>
        <taxon>Aphidoidea</taxon>
        <taxon>Aphididae</taxon>
        <taxon>Aphidini</taxon>
        <taxon>Aphis</taxon>
        <taxon>Aphis</taxon>
    </lineage>
</organism>
<evidence type="ECO:0000256" key="9">
    <source>
        <dbReference type="PROSITE-ProRule" id="PRU00266"/>
    </source>
</evidence>
<keyword evidence="6" id="KW-0067">ATP-binding</keyword>
<dbReference type="EMBL" id="VUJU01001690">
    <property type="protein sequence ID" value="KAF0764248.1"/>
    <property type="molecule type" value="Genomic_DNA"/>
</dbReference>
<dbReference type="PROSITE" id="PS51192">
    <property type="entry name" value="HELICASE_ATP_BIND_1"/>
    <property type="match status" value="1"/>
</dbReference>
<accession>A0A6G0Z0Z5</accession>
<dbReference type="Gene3D" id="3.40.50.300">
    <property type="entry name" value="P-loop containing nucleotide triphosphate hydrolases"/>
    <property type="match status" value="2"/>
</dbReference>
<dbReference type="GO" id="GO:0005524">
    <property type="term" value="F:ATP binding"/>
    <property type="evidence" value="ECO:0007669"/>
    <property type="project" value="UniProtKB-KW"/>
</dbReference>
<evidence type="ECO:0000256" key="1">
    <source>
        <dbReference type="ARBA" id="ARBA00008792"/>
    </source>
</evidence>
<dbReference type="Gene3D" id="3.30.160.20">
    <property type="match status" value="1"/>
</dbReference>
<dbReference type="Pfam" id="PF04408">
    <property type="entry name" value="WHD_HA2"/>
    <property type="match status" value="1"/>
</dbReference>
<evidence type="ECO:0000256" key="6">
    <source>
        <dbReference type="ARBA" id="ARBA00022840"/>
    </source>
</evidence>
<dbReference type="InterPro" id="IPR027417">
    <property type="entry name" value="P-loop_NTPase"/>
</dbReference>
<dbReference type="FunFam" id="3.40.50.300:FF:000526">
    <property type="entry name" value="DExH-box ATP-dependent RNA helicase DExH3"/>
    <property type="match status" value="1"/>
</dbReference>
<evidence type="ECO:0000256" key="8">
    <source>
        <dbReference type="ARBA" id="ARBA00060772"/>
    </source>
</evidence>
<evidence type="ECO:0000256" key="2">
    <source>
        <dbReference type="ARBA" id="ARBA00012552"/>
    </source>
</evidence>
<dbReference type="GO" id="GO:0003724">
    <property type="term" value="F:RNA helicase activity"/>
    <property type="evidence" value="ECO:0007669"/>
    <property type="project" value="UniProtKB-EC"/>
</dbReference>
<comment type="similarity">
    <text evidence="8">Belongs to the DExH box helicase family.</text>
</comment>
<dbReference type="Proteomes" id="UP000478052">
    <property type="component" value="Unassembled WGS sequence"/>
</dbReference>
<dbReference type="Pfam" id="PF00270">
    <property type="entry name" value="DEAD"/>
    <property type="match status" value="1"/>
</dbReference>
<evidence type="ECO:0000259" key="11">
    <source>
        <dbReference type="PROSITE" id="PS51192"/>
    </source>
</evidence>
<dbReference type="GO" id="GO:0016887">
    <property type="term" value="F:ATP hydrolysis activity"/>
    <property type="evidence" value="ECO:0007669"/>
    <property type="project" value="TreeGrafter"/>
</dbReference>
<dbReference type="SMART" id="SM00487">
    <property type="entry name" value="DEXDc"/>
    <property type="match status" value="1"/>
</dbReference>
<name>A0A6G0Z0Z5_APHCR</name>
<dbReference type="SUPFAM" id="SSF54768">
    <property type="entry name" value="dsRNA-binding domain-like"/>
    <property type="match status" value="1"/>
</dbReference>
<feature type="domain" description="DRBM" evidence="10">
    <location>
        <begin position="23"/>
        <end position="108"/>
    </location>
</feature>
<dbReference type="GO" id="GO:0003723">
    <property type="term" value="F:RNA binding"/>
    <property type="evidence" value="ECO:0007669"/>
    <property type="project" value="UniProtKB-UniRule"/>
</dbReference>
<dbReference type="InterPro" id="IPR048333">
    <property type="entry name" value="HA2_WH"/>
</dbReference>
<dbReference type="GO" id="GO:0050684">
    <property type="term" value="P:regulation of mRNA processing"/>
    <property type="evidence" value="ECO:0007669"/>
    <property type="project" value="TreeGrafter"/>
</dbReference>
<dbReference type="PROSITE" id="PS51194">
    <property type="entry name" value="HELICASE_CTER"/>
    <property type="match status" value="1"/>
</dbReference>
<protein>
    <recommendedName>
        <fullName evidence="2">RNA helicase</fullName>
        <ecNumber evidence="2">3.6.4.13</ecNumber>
    </recommendedName>
</protein>
<feature type="domain" description="Helicase ATP-binding" evidence="11">
    <location>
        <begin position="380"/>
        <end position="546"/>
    </location>
</feature>
<evidence type="ECO:0000256" key="4">
    <source>
        <dbReference type="ARBA" id="ARBA00022801"/>
    </source>
</evidence>
<keyword evidence="7 9" id="KW-0694">RNA-binding</keyword>
<evidence type="ECO:0000256" key="7">
    <source>
        <dbReference type="ARBA" id="ARBA00022884"/>
    </source>
</evidence>
<dbReference type="PROSITE" id="PS50137">
    <property type="entry name" value="DS_RBD"/>
    <property type="match status" value="1"/>
</dbReference>
<keyword evidence="4" id="KW-0378">Hydrolase</keyword>
<dbReference type="InterPro" id="IPR007502">
    <property type="entry name" value="Helicase-assoc_dom"/>
</dbReference>
<dbReference type="InterPro" id="IPR001650">
    <property type="entry name" value="Helicase_C-like"/>
</dbReference>
<evidence type="ECO:0000259" key="10">
    <source>
        <dbReference type="PROSITE" id="PS50137"/>
    </source>
</evidence>
<dbReference type="Gene3D" id="1.20.120.1080">
    <property type="match status" value="1"/>
</dbReference>
<dbReference type="OrthoDB" id="5600252at2759"/>
<evidence type="ECO:0000256" key="5">
    <source>
        <dbReference type="ARBA" id="ARBA00022806"/>
    </source>
</evidence>
<evidence type="ECO:0000313" key="14">
    <source>
        <dbReference type="Proteomes" id="UP000478052"/>
    </source>
</evidence>